<protein>
    <recommendedName>
        <fullName evidence="4">Right handed beta helix domain-containing protein</fullName>
    </recommendedName>
</protein>
<dbReference type="Proteomes" id="UP000323824">
    <property type="component" value="Chromosome"/>
</dbReference>
<gene>
    <name evidence="2" type="ORF">EW093_07495</name>
</gene>
<dbReference type="EMBL" id="CP035807">
    <property type="protein sequence ID" value="QEN04551.1"/>
    <property type="molecule type" value="Genomic_DNA"/>
</dbReference>
<feature type="compositionally biased region" description="Polar residues" evidence="1">
    <location>
        <begin position="26"/>
        <end position="42"/>
    </location>
</feature>
<feature type="region of interest" description="Disordered" evidence="1">
    <location>
        <begin position="25"/>
        <end position="58"/>
    </location>
</feature>
<name>A0A5C1QAL7_9SPIO</name>
<reference evidence="2 3" key="2">
    <citation type="submission" date="2019-09" db="EMBL/GenBank/DDBJ databases">
        <title>Complete Genome Sequence and Methylome Analysis of free living Spirochaetas.</title>
        <authorList>
            <person name="Leshcheva N."/>
            <person name="Mikheeva N."/>
        </authorList>
    </citation>
    <scope>NUCLEOTIDE SEQUENCE [LARGE SCALE GENOMIC DNA]</scope>
    <source>
        <strain evidence="2 3">P</strain>
    </source>
</reference>
<evidence type="ECO:0008006" key="4">
    <source>
        <dbReference type="Google" id="ProtNLM"/>
    </source>
</evidence>
<dbReference type="PROSITE" id="PS51257">
    <property type="entry name" value="PROKAR_LIPOPROTEIN"/>
    <property type="match status" value="1"/>
</dbReference>
<evidence type="ECO:0000313" key="3">
    <source>
        <dbReference type="Proteomes" id="UP000323824"/>
    </source>
</evidence>
<accession>A0A5C1QAL7</accession>
<dbReference type="KEGG" id="sper:EW093_07495"/>
<keyword evidence="3" id="KW-1185">Reference proteome</keyword>
<evidence type="ECO:0000256" key="1">
    <source>
        <dbReference type="SAM" id="MobiDB-lite"/>
    </source>
</evidence>
<evidence type="ECO:0000313" key="2">
    <source>
        <dbReference type="EMBL" id="QEN04551.1"/>
    </source>
</evidence>
<sequence length="366" mass="40467">MLKNVLLLFVSFIFIFSCEIGDNPVEDNSLSTTTENDTQTENGESDEENQESTTTLPTITKVGTITSDETWEEGNIYIISRDLDVEAILTIEPGVIIKIGRDVTFRTSETGKIIADGTSDKRITFTSTYSDLGGDTDGHSYDQYKGVWEDISIDTTDNLFNYCTFEYADEAIKQSSNSDPYKITITNSIFRENNTGISIKYNTSTESVVDNNRLYSNTYPMMLDGTFDIGNTNTFTKEDGITTNQYQRISLYSFGTITIDRSVSFSETEVPYYTIAPTEINNNAILTIANGAKFVVGSGTTIYIETGSDLIITDGGAITISMDTNYDGTSVIDSSYYWKGIKNGTSSSSPYRENVTGAYYSENSSI</sequence>
<organism evidence="2 3">
    <name type="scientific">Thiospirochaeta perfilievii</name>
    <dbReference type="NCBI Taxonomy" id="252967"/>
    <lineage>
        <taxon>Bacteria</taxon>
        <taxon>Pseudomonadati</taxon>
        <taxon>Spirochaetota</taxon>
        <taxon>Spirochaetia</taxon>
        <taxon>Spirochaetales</taxon>
        <taxon>Spirochaetaceae</taxon>
        <taxon>Thiospirochaeta</taxon>
    </lineage>
</organism>
<dbReference type="OrthoDB" id="1521716at2"/>
<reference evidence="2 3" key="1">
    <citation type="submission" date="2019-02" db="EMBL/GenBank/DDBJ databases">
        <authorList>
            <person name="Fomenkov A."/>
            <person name="Dubinina G."/>
            <person name="Grabovich M."/>
            <person name="Vincze T."/>
            <person name="Roberts R.J."/>
        </authorList>
    </citation>
    <scope>NUCLEOTIDE SEQUENCE [LARGE SCALE GENOMIC DNA]</scope>
    <source>
        <strain evidence="2 3">P</strain>
    </source>
</reference>
<proteinExistence type="predicted"/>
<dbReference type="RefSeq" id="WP_149567797.1">
    <property type="nucleotide sequence ID" value="NZ_CP035807.1"/>
</dbReference>
<dbReference type="AlphaFoldDB" id="A0A5C1QAL7"/>